<dbReference type="Proteomes" id="UP001156905">
    <property type="component" value="Unassembled WGS sequence"/>
</dbReference>
<dbReference type="EMBL" id="BSOW01000011">
    <property type="protein sequence ID" value="GLR86798.1"/>
    <property type="molecule type" value="Genomic_DNA"/>
</dbReference>
<keyword evidence="3" id="KW-1185">Reference proteome</keyword>
<dbReference type="Gene3D" id="3.30.450.20">
    <property type="entry name" value="PAS domain"/>
    <property type="match status" value="1"/>
</dbReference>
<sequence>MVDKAAALIDKDGKAAFIEFRKKDSEWFHGTTYLFAYDLKGNVLLNPAFPMREGTNVSGQKDAKGKLFHNEIIKTAETKGSGWVDYMFPKPGQTEPSQKWAYVSKVTIDGVPGLVASGFYPQ</sequence>
<evidence type="ECO:0000313" key="2">
    <source>
        <dbReference type="EMBL" id="GLR86798.1"/>
    </source>
</evidence>
<proteinExistence type="predicted"/>
<accession>A0ABQ6B3Q3</accession>
<gene>
    <name evidence="2" type="ORF">GCM10007857_35090</name>
</gene>
<name>A0ABQ6B3Q3_9BRAD</name>
<organism evidence="2 3">
    <name type="scientific">Bradyrhizobium iriomotense</name>
    <dbReference type="NCBI Taxonomy" id="441950"/>
    <lineage>
        <taxon>Bacteria</taxon>
        <taxon>Pseudomonadati</taxon>
        <taxon>Pseudomonadota</taxon>
        <taxon>Alphaproteobacteria</taxon>
        <taxon>Hyphomicrobiales</taxon>
        <taxon>Nitrobacteraceae</taxon>
        <taxon>Bradyrhizobium</taxon>
    </lineage>
</organism>
<comment type="caution">
    <text evidence="2">The sequence shown here is derived from an EMBL/GenBank/DDBJ whole genome shotgun (WGS) entry which is preliminary data.</text>
</comment>
<dbReference type="Pfam" id="PF08269">
    <property type="entry name" value="dCache_2"/>
    <property type="match status" value="1"/>
</dbReference>
<evidence type="ECO:0000313" key="3">
    <source>
        <dbReference type="Proteomes" id="UP001156905"/>
    </source>
</evidence>
<feature type="domain" description="Double Cache" evidence="1">
    <location>
        <begin position="26"/>
        <end position="105"/>
    </location>
</feature>
<protein>
    <recommendedName>
        <fullName evidence="1">Double Cache domain-containing protein</fullName>
    </recommendedName>
</protein>
<reference evidence="3" key="1">
    <citation type="journal article" date="2019" name="Int. J. Syst. Evol. Microbiol.">
        <title>The Global Catalogue of Microorganisms (GCM) 10K type strain sequencing project: providing services to taxonomists for standard genome sequencing and annotation.</title>
        <authorList>
            <consortium name="The Broad Institute Genomics Platform"/>
            <consortium name="The Broad Institute Genome Sequencing Center for Infectious Disease"/>
            <person name="Wu L."/>
            <person name="Ma J."/>
        </authorList>
    </citation>
    <scope>NUCLEOTIDE SEQUENCE [LARGE SCALE GENOMIC DNA]</scope>
    <source>
        <strain evidence="3">NBRC 102520</strain>
    </source>
</reference>
<evidence type="ECO:0000259" key="1">
    <source>
        <dbReference type="Pfam" id="PF08269"/>
    </source>
</evidence>
<dbReference type="InterPro" id="IPR004010">
    <property type="entry name" value="Double_Cache_2"/>
</dbReference>